<keyword evidence="2" id="KW-1185">Reference proteome</keyword>
<accession>A0A9Q3FWJ5</accession>
<evidence type="ECO:0000313" key="1">
    <source>
        <dbReference type="EMBL" id="MBW0544731.1"/>
    </source>
</evidence>
<comment type="caution">
    <text evidence="1">The sequence shown here is derived from an EMBL/GenBank/DDBJ whole genome shotgun (WGS) entry which is preliminary data.</text>
</comment>
<sequence>MSNGKTLREIMPTLSFTFQFNIDHKSEDCTDIYQVPQPHKLLKDLFQWIRQNTRFNVASHWEELEANFHKICFREMCFKDVVEITKGWNPKGKLNLLEERAARIRENKVKIRAI</sequence>
<name>A0A9Q3FWJ5_9BASI</name>
<dbReference type="AlphaFoldDB" id="A0A9Q3FWJ5"/>
<dbReference type="EMBL" id="AVOT02049561">
    <property type="protein sequence ID" value="MBW0544731.1"/>
    <property type="molecule type" value="Genomic_DNA"/>
</dbReference>
<proteinExistence type="predicted"/>
<evidence type="ECO:0000313" key="2">
    <source>
        <dbReference type="Proteomes" id="UP000765509"/>
    </source>
</evidence>
<organism evidence="1 2">
    <name type="scientific">Austropuccinia psidii MF-1</name>
    <dbReference type="NCBI Taxonomy" id="1389203"/>
    <lineage>
        <taxon>Eukaryota</taxon>
        <taxon>Fungi</taxon>
        <taxon>Dikarya</taxon>
        <taxon>Basidiomycota</taxon>
        <taxon>Pucciniomycotina</taxon>
        <taxon>Pucciniomycetes</taxon>
        <taxon>Pucciniales</taxon>
        <taxon>Sphaerophragmiaceae</taxon>
        <taxon>Austropuccinia</taxon>
    </lineage>
</organism>
<gene>
    <name evidence="1" type="ORF">O181_084446</name>
</gene>
<reference evidence="1" key="1">
    <citation type="submission" date="2021-03" db="EMBL/GenBank/DDBJ databases">
        <title>Draft genome sequence of rust myrtle Austropuccinia psidii MF-1, a brazilian biotype.</title>
        <authorList>
            <person name="Quecine M.C."/>
            <person name="Pachon D.M.R."/>
            <person name="Bonatelli M.L."/>
            <person name="Correr F.H."/>
            <person name="Franceschini L.M."/>
            <person name="Leite T.F."/>
            <person name="Margarido G.R.A."/>
            <person name="Almeida C.A."/>
            <person name="Ferrarezi J.A."/>
            <person name="Labate C.A."/>
        </authorList>
    </citation>
    <scope>NUCLEOTIDE SEQUENCE</scope>
    <source>
        <strain evidence="1">MF-1</strain>
    </source>
</reference>
<protein>
    <submittedName>
        <fullName evidence="1">Uncharacterized protein</fullName>
    </submittedName>
</protein>
<dbReference type="Proteomes" id="UP000765509">
    <property type="component" value="Unassembled WGS sequence"/>
</dbReference>